<dbReference type="EMBL" id="QEWE01000014">
    <property type="protein sequence ID" value="REJ29338.1"/>
    <property type="molecule type" value="Genomic_DNA"/>
</dbReference>
<feature type="compositionally biased region" description="Basic residues" evidence="1">
    <location>
        <begin position="77"/>
        <end position="89"/>
    </location>
</feature>
<reference evidence="2 3" key="1">
    <citation type="submission" date="2018-03" db="EMBL/GenBank/DDBJ databases">
        <authorList>
            <person name="Keele B.F."/>
        </authorList>
    </citation>
    <scope>NUCLEOTIDE SEQUENCE [LARGE SCALE GENOMIC DNA]</scope>
    <source>
        <strain evidence="2">ZCTH4_d</strain>
    </source>
</reference>
<accession>A0A3E0K6A8</accession>
<feature type="compositionally biased region" description="Low complexity" evidence="1">
    <location>
        <begin position="59"/>
        <end position="72"/>
    </location>
</feature>
<name>A0A3E0K6A8_9BACI</name>
<evidence type="ECO:0000256" key="1">
    <source>
        <dbReference type="SAM" id="MobiDB-lite"/>
    </source>
</evidence>
<sequence>MENIAKVAGPSLQTGGVISVPGPTSPFSPADGRSRFRMNAVGCNMARRSGRPQLDQGQPFSVPPAAAFSAAPENRGRRSRKRLSRRQRFAAREGESLGTDLGKTAFYISIIEQMFVLFLSFFARKIRTAWPVFAAGQAVRFISS</sequence>
<dbReference type="AlphaFoldDB" id="A0A3E0K6A8"/>
<feature type="region of interest" description="Disordered" evidence="1">
    <location>
        <begin position="1"/>
        <end position="34"/>
    </location>
</feature>
<organism evidence="2 3">
    <name type="scientific">Caldibacillus debilis</name>
    <dbReference type="NCBI Taxonomy" id="301148"/>
    <lineage>
        <taxon>Bacteria</taxon>
        <taxon>Bacillati</taxon>
        <taxon>Bacillota</taxon>
        <taxon>Bacilli</taxon>
        <taxon>Bacillales</taxon>
        <taxon>Bacillaceae</taxon>
        <taxon>Caldibacillus</taxon>
    </lineage>
</organism>
<feature type="region of interest" description="Disordered" evidence="1">
    <location>
        <begin position="47"/>
        <end position="94"/>
    </location>
</feature>
<evidence type="ECO:0000313" key="2">
    <source>
        <dbReference type="EMBL" id="REJ29338.1"/>
    </source>
</evidence>
<gene>
    <name evidence="2" type="ORF">C6P37_05105</name>
</gene>
<comment type="caution">
    <text evidence="2">The sequence shown here is derived from an EMBL/GenBank/DDBJ whole genome shotgun (WGS) entry which is preliminary data.</text>
</comment>
<dbReference type="Proteomes" id="UP000257014">
    <property type="component" value="Unassembled WGS sequence"/>
</dbReference>
<proteinExistence type="predicted"/>
<protein>
    <submittedName>
        <fullName evidence="2">Uncharacterized protein</fullName>
    </submittedName>
</protein>
<evidence type="ECO:0000313" key="3">
    <source>
        <dbReference type="Proteomes" id="UP000257014"/>
    </source>
</evidence>